<dbReference type="RefSeq" id="WP_157718134.1">
    <property type="nucleotide sequence ID" value="NZ_LT629736.1"/>
</dbReference>
<protein>
    <submittedName>
        <fullName evidence="2">Uncharacterized protein</fullName>
    </submittedName>
</protein>
<name>A0A1H1QB12_9GAMM</name>
<organism evidence="2 3">
    <name type="scientific">Halopseudomonas xinjiangensis</name>
    <dbReference type="NCBI Taxonomy" id="487184"/>
    <lineage>
        <taxon>Bacteria</taxon>
        <taxon>Pseudomonadati</taxon>
        <taxon>Pseudomonadota</taxon>
        <taxon>Gammaproteobacteria</taxon>
        <taxon>Pseudomonadales</taxon>
        <taxon>Pseudomonadaceae</taxon>
        <taxon>Halopseudomonas</taxon>
    </lineage>
</organism>
<accession>A0A1H1QB12</accession>
<proteinExistence type="predicted"/>
<dbReference type="SUPFAM" id="SSF57938">
    <property type="entry name" value="DnaJ/Hsp40 cysteine-rich domain"/>
    <property type="match status" value="1"/>
</dbReference>
<dbReference type="AlphaFoldDB" id="A0A1H1QB12"/>
<reference evidence="3" key="1">
    <citation type="submission" date="2016-10" db="EMBL/GenBank/DDBJ databases">
        <authorList>
            <person name="Varghese N."/>
            <person name="Submissions S."/>
        </authorList>
    </citation>
    <scope>NUCLEOTIDE SEQUENCE [LARGE SCALE GENOMIC DNA]</scope>
    <source>
        <strain evidence="3">NRRL B-51270</strain>
    </source>
</reference>
<evidence type="ECO:0000313" key="2">
    <source>
        <dbReference type="EMBL" id="SDS20646.1"/>
    </source>
</evidence>
<sequence length="99" mass="10926">MKRSGPDLMQQVTMPERCETCKGRGVVLGVFHELDCQPCEGIGWLPSAGRDLAVELGRMLTKLYAHNRLLQAQMPQPAGAERDYQASPRDGARGHYTGD</sequence>
<dbReference type="InterPro" id="IPR036410">
    <property type="entry name" value="HSP_DnaJ_Cys-rich_dom_sf"/>
</dbReference>
<evidence type="ECO:0000313" key="3">
    <source>
        <dbReference type="Proteomes" id="UP000243207"/>
    </source>
</evidence>
<dbReference type="OrthoDB" id="7031870at2"/>
<evidence type="ECO:0000256" key="1">
    <source>
        <dbReference type="SAM" id="MobiDB-lite"/>
    </source>
</evidence>
<feature type="compositionally biased region" description="Basic and acidic residues" evidence="1">
    <location>
        <begin position="80"/>
        <end position="99"/>
    </location>
</feature>
<dbReference type="Proteomes" id="UP000243207">
    <property type="component" value="Chromosome I"/>
</dbReference>
<gene>
    <name evidence="2" type="ORF">SAMN05216421_1097</name>
</gene>
<keyword evidence="3" id="KW-1185">Reference proteome</keyword>
<feature type="region of interest" description="Disordered" evidence="1">
    <location>
        <begin position="74"/>
        <end position="99"/>
    </location>
</feature>
<dbReference type="EMBL" id="LT629736">
    <property type="protein sequence ID" value="SDS20646.1"/>
    <property type="molecule type" value="Genomic_DNA"/>
</dbReference>
<dbReference type="STRING" id="487184.SAMN05216421_1097"/>